<proteinExistence type="predicted"/>
<dbReference type="EMBL" id="NPEF01000033">
    <property type="protein sequence ID" value="PJZ93981.1"/>
    <property type="molecule type" value="Genomic_DNA"/>
</dbReference>
<dbReference type="PANTHER" id="PTHR21666:SF270">
    <property type="entry name" value="MUREIN HYDROLASE ACTIVATOR ENVC"/>
    <property type="match status" value="1"/>
</dbReference>
<dbReference type="RefSeq" id="WP_100764723.1">
    <property type="nucleotide sequence ID" value="NZ_NPEF02000007.1"/>
</dbReference>
<dbReference type="InterPro" id="IPR050570">
    <property type="entry name" value="Cell_wall_metabolism_enzyme"/>
</dbReference>
<dbReference type="Gene3D" id="2.70.70.10">
    <property type="entry name" value="Glucose Permease (Domain IIA)"/>
    <property type="match status" value="1"/>
</dbReference>
<dbReference type="OrthoDB" id="9809488at2"/>
<accession>A0A2N0BBV3</accession>
<dbReference type="EC" id="3.4.-.-" evidence="2"/>
<dbReference type="Pfam" id="PF01551">
    <property type="entry name" value="Peptidase_M23"/>
    <property type="match status" value="1"/>
</dbReference>
<gene>
    <name evidence="2" type="ORF">CH379_006985</name>
    <name evidence="3" type="ORF">CH379_04995</name>
</gene>
<protein>
    <submittedName>
        <fullName evidence="2">M23 family metallopeptidase</fullName>
        <ecNumber evidence="2">3.4.-.-</ecNumber>
    </submittedName>
    <submittedName>
        <fullName evidence="3">Peptidase M23</fullName>
    </submittedName>
</protein>
<evidence type="ECO:0000313" key="2">
    <source>
        <dbReference type="EMBL" id="MDV6235369.1"/>
    </source>
</evidence>
<evidence type="ECO:0000313" key="4">
    <source>
        <dbReference type="Proteomes" id="UP000232122"/>
    </source>
</evidence>
<comment type="caution">
    <text evidence="3">The sequence shown here is derived from an EMBL/GenBank/DDBJ whole genome shotgun (WGS) entry which is preliminary data.</text>
</comment>
<name>A0A2N0BBV3_9LEPT</name>
<dbReference type="InterPro" id="IPR016047">
    <property type="entry name" value="M23ase_b-sheet_dom"/>
</dbReference>
<dbReference type="PANTHER" id="PTHR21666">
    <property type="entry name" value="PEPTIDASE-RELATED"/>
    <property type="match status" value="1"/>
</dbReference>
<dbReference type="AlphaFoldDB" id="A0A2N0BBV3"/>
<dbReference type="Proteomes" id="UP000232122">
    <property type="component" value="Unassembled WGS sequence"/>
</dbReference>
<feature type="domain" description="M23ase beta-sheet core" evidence="1">
    <location>
        <begin position="154"/>
        <end position="250"/>
    </location>
</feature>
<reference evidence="2 4" key="2">
    <citation type="journal article" date="2018" name="Microb. Genom.">
        <title>Deciphering the unexplored Leptospira diversity from soils uncovers genomic evolution to virulence.</title>
        <authorList>
            <person name="Thibeaux R."/>
            <person name="Iraola G."/>
            <person name="Ferres I."/>
            <person name="Bierque E."/>
            <person name="Girault D."/>
            <person name="Soupe-Gilbert M.E."/>
            <person name="Picardeau M."/>
            <person name="Goarant C."/>
        </authorList>
    </citation>
    <scope>NUCLEOTIDE SEQUENCE [LARGE SCALE GENOMIC DNA]</scope>
    <source>
        <strain evidence="2 4">ATI7-C-A5</strain>
    </source>
</reference>
<keyword evidence="4" id="KW-1185">Reference proteome</keyword>
<dbReference type="CDD" id="cd12797">
    <property type="entry name" value="M23_peptidase"/>
    <property type="match status" value="1"/>
</dbReference>
<dbReference type="GO" id="GO:0004222">
    <property type="term" value="F:metalloendopeptidase activity"/>
    <property type="evidence" value="ECO:0007669"/>
    <property type="project" value="TreeGrafter"/>
</dbReference>
<dbReference type="EMBL" id="NPEF02000007">
    <property type="protein sequence ID" value="MDV6235369.1"/>
    <property type="molecule type" value="Genomic_DNA"/>
</dbReference>
<dbReference type="InterPro" id="IPR011055">
    <property type="entry name" value="Dup_hybrid_motif"/>
</dbReference>
<sequence>MRNLVIALIVVLVTGLPADTGELMGDCKPKEWVCVLTRNNGDKIEFFVHNRTPNGEFPFSLLLNFNSLDNLKSDRSLPLKLIAKGNTEPYQILSLSPIDVTKQRSYAYNYFLLPGDTDASAAKDVVYRLPYETSARVSQGYNGRFTHLGIVPYAVDFTMPEGTPVLAAREGLVIAVQDKFQTGGLNPAFKDKANFIQILHKDGSIAEYAHLKYKGVLVQHGQTVKTGEKIGLSGNTGYSSAPHLHFHVLKPAENFRTMESFPTSFQTDEGLLNELKEGTVYWNPSSTSPAGKMFFEEDFRICSELKNKKLNNCDSEFDSKKNPILAFEIRKPGKHELTVEVCNPDSVCKRIDWNLQPEWKSSFSYFDWNIFPEQTGKFRIQVIHDVEILKTWFVDR</sequence>
<reference evidence="3" key="1">
    <citation type="submission" date="2017-07" db="EMBL/GenBank/DDBJ databases">
        <title>Leptospira spp. isolated from tropical soils.</title>
        <authorList>
            <person name="Thibeaux R."/>
            <person name="Iraola G."/>
            <person name="Ferres I."/>
            <person name="Bierque E."/>
            <person name="Girault D."/>
            <person name="Soupe-Gilbert M.-E."/>
            <person name="Picardeau M."/>
            <person name="Goarant C."/>
        </authorList>
    </citation>
    <scope>NUCLEOTIDE SEQUENCE [LARGE SCALE GENOMIC DNA]</scope>
    <source>
        <strain evidence="3">ATI7-C-A5</strain>
    </source>
</reference>
<evidence type="ECO:0000259" key="1">
    <source>
        <dbReference type="Pfam" id="PF01551"/>
    </source>
</evidence>
<organism evidence="3">
    <name type="scientific">Leptospira ellisii</name>
    <dbReference type="NCBI Taxonomy" id="2023197"/>
    <lineage>
        <taxon>Bacteria</taxon>
        <taxon>Pseudomonadati</taxon>
        <taxon>Spirochaetota</taxon>
        <taxon>Spirochaetia</taxon>
        <taxon>Leptospirales</taxon>
        <taxon>Leptospiraceae</taxon>
        <taxon>Leptospira</taxon>
    </lineage>
</organism>
<reference evidence="2" key="3">
    <citation type="submission" date="2023-10" db="EMBL/GenBank/DDBJ databases">
        <authorList>
            <person name="Picardeau M."/>
            <person name="Thibeaux R."/>
        </authorList>
    </citation>
    <scope>NUCLEOTIDE SEQUENCE</scope>
    <source>
        <strain evidence="2">ATI7-C-A5</strain>
    </source>
</reference>
<dbReference type="SUPFAM" id="SSF51261">
    <property type="entry name" value="Duplicated hybrid motif"/>
    <property type="match status" value="1"/>
</dbReference>
<evidence type="ECO:0000313" key="3">
    <source>
        <dbReference type="EMBL" id="PJZ93981.1"/>
    </source>
</evidence>
<keyword evidence="2" id="KW-0378">Hydrolase</keyword>